<protein>
    <recommendedName>
        <fullName evidence="4">HTH araC/xylS-type domain-containing protein</fullName>
    </recommendedName>
</protein>
<dbReference type="InterPro" id="IPR009057">
    <property type="entry name" value="Homeodomain-like_sf"/>
</dbReference>
<keyword evidence="3" id="KW-0804">Transcription</keyword>
<sequence length="231" mass="25916">MQPHEVFLQQSDRCYLLYFDLGFLHPELAASHALDGEVIRKAPELAPFLYQDTREFCITSADIAGIESMLQRMGQCYEEHSICSDTVVRSLLSLFLCDIVRRYGLNGDLQAEKCVGTGRATRYVKTAVAYIDENLNRRVTLSEVADAASVTPNYLTSLLRRETGSTFVELLTARRMARAADLLAYSCLRVSQVARAVGFDDADYFSRRFRQLNGCSPATFRTEKARPAAVC</sequence>
<keyword evidence="1" id="KW-0805">Transcription regulation</keyword>
<accession>A0ABP8GYZ9</accession>
<dbReference type="Pfam" id="PF12833">
    <property type="entry name" value="HTH_18"/>
    <property type="match status" value="1"/>
</dbReference>
<dbReference type="InterPro" id="IPR018060">
    <property type="entry name" value="HTH_AraC"/>
</dbReference>
<comment type="caution">
    <text evidence="5">The sequence shown here is derived from an EMBL/GenBank/DDBJ whole genome shotgun (WGS) entry which is preliminary data.</text>
</comment>
<reference evidence="6" key="1">
    <citation type="journal article" date="2019" name="Int. J. Syst. Evol. Microbiol.">
        <title>The Global Catalogue of Microorganisms (GCM) 10K type strain sequencing project: providing services to taxonomists for standard genome sequencing and annotation.</title>
        <authorList>
            <consortium name="The Broad Institute Genomics Platform"/>
            <consortium name="The Broad Institute Genome Sequencing Center for Infectious Disease"/>
            <person name="Wu L."/>
            <person name="Ma J."/>
        </authorList>
    </citation>
    <scope>NUCLEOTIDE SEQUENCE [LARGE SCALE GENOMIC DNA]</scope>
    <source>
        <strain evidence="6">JCM 17666</strain>
    </source>
</reference>
<evidence type="ECO:0000256" key="1">
    <source>
        <dbReference type="ARBA" id="ARBA00023015"/>
    </source>
</evidence>
<dbReference type="PANTHER" id="PTHR43280:SF2">
    <property type="entry name" value="HTH-TYPE TRANSCRIPTIONAL REGULATOR EXSA"/>
    <property type="match status" value="1"/>
</dbReference>
<evidence type="ECO:0000313" key="6">
    <source>
        <dbReference type="Proteomes" id="UP001501671"/>
    </source>
</evidence>
<evidence type="ECO:0000256" key="3">
    <source>
        <dbReference type="ARBA" id="ARBA00023163"/>
    </source>
</evidence>
<dbReference type="InterPro" id="IPR020449">
    <property type="entry name" value="Tscrpt_reg_AraC-type_HTH"/>
</dbReference>
<keyword evidence="2" id="KW-0238">DNA-binding</keyword>
<keyword evidence="6" id="KW-1185">Reference proteome</keyword>
<feature type="domain" description="HTH araC/xylS-type" evidence="4">
    <location>
        <begin position="125"/>
        <end position="223"/>
    </location>
</feature>
<gene>
    <name evidence="5" type="ORF">GCM10023144_21520</name>
</gene>
<dbReference type="PANTHER" id="PTHR43280">
    <property type="entry name" value="ARAC-FAMILY TRANSCRIPTIONAL REGULATOR"/>
    <property type="match status" value="1"/>
</dbReference>
<dbReference type="InterPro" id="IPR018062">
    <property type="entry name" value="HTH_AraC-typ_CS"/>
</dbReference>
<dbReference type="PROSITE" id="PS00041">
    <property type="entry name" value="HTH_ARAC_FAMILY_1"/>
    <property type="match status" value="1"/>
</dbReference>
<dbReference type="EMBL" id="BAABFO010000008">
    <property type="protein sequence ID" value="GAA4332039.1"/>
    <property type="molecule type" value="Genomic_DNA"/>
</dbReference>
<evidence type="ECO:0000259" key="4">
    <source>
        <dbReference type="PROSITE" id="PS01124"/>
    </source>
</evidence>
<dbReference type="SUPFAM" id="SSF46689">
    <property type="entry name" value="Homeodomain-like"/>
    <property type="match status" value="1"/>
</dbReference>
<proteinExistence type="predicted"/>
<dbReference type="Proteomes" id="UP001501671">
    <property type="component" value="Unassembled WGS sequence"/>
</dbReference>
<dbReference type="PROSITE" id="PS01124">
    <property type="entry name" value="HTH_ARAC_FAMILY_2"/>
    <property type="match status" value="1"/>
</dbReference>
<evidence type="ECO:0000256" key="2">
    <source>
        <dbReference type="ARBA" id="ARBA00023125"/>
    </source>
</evidence>
<evidence type="ECO:0000313" key="5">
    <source>
        <dbReference type="EMBL" id="GAA4332039.1"/>
    </source>
</evidence>
<dbReference type="SMART" id="SM00342">
    <property type="entry name" value="HTH_ARAC"/>
    <property type="match status" value="1"/>
</dbReference>
<dbReference type="Gene3D" id="1.10.10.60">
    <property type="entry name" value="Homeodomain-like"/>
    <property type="match status" value="2"/>
</dbReference>
<name>A0ABP8GYZ9_9BURK</name>
<dbReference type="PRINTS" id="PR00032">
    <property type="entry name" value="HTHARAC"/>
</dbReference>
<organism evidence="5 6">
    <name type="scientific">Pigmentiphaga soli</name>
    <dbReference type="NCBI Taxonomy" id="1007095"/>
    <lineage>
        <taxon>Bacteria</taxon>
        <taxon>Pseudomonadati</taxon>
        <taxon>Pseudomonadota</taxon>
        <taxon>Betaproteobacteria</taxon>
        <taxon>Burkholderiales</taxon>
        <taxon>Alcaligenaceae</taxon>
        <taxon>Pigmentiphaga</taxon>
    </lineage>
</organism>